<organism evidence="3 4">
    <name type="scientific">Aphanomyces astaci</name>
    <name type="common">Crayfish plague agent</name>
    <dbReference type="NCBI Taxonomy" id="112090"/>
    <lineage>
        <taxon>Eukaryota</taxon>
        <taxon>Sar</taxon>
        <taxon>Stramenopiles</taxon>
        <taxon>Oomycota</taxon>
        <taxon>Saprolegniomycetes</taxon>
        <taxon>Saprolegniales</taxon>
        <taxon>Verrucalvaceae</taxon>
        <taxon>Aphanomyces</taxon>
    </lineage>
</organism>
<evidence type="ECO:0000256" key="1">
    <source>
        <dbReference type="ARBA" id="ARBA00022857"/>
    </source>
</evidence>
<dbReference type="Gene3D" id="1.25.40.10">
    <property type="entry name" value="Tetratricopeptide repeat domain"/>
    <property type="match status" value="1"/>
</dbReference>
<dbReference type="InterPro" id="IPR011990">
    <property type="entry name" value="TPR-like_helical_dom_sf"/>
</dbReference>
<comment type="caution">
    <text evidence="3">The sequence shown here is derived from an EMBL/GenBank/DDBJ whole genome shotgun (WGS) entry which is preliminary data.</text>
</comment>
<proteinExistence type="predicted"/>
<protein>
    <recommendedName>
        <fullName evidence="5">C-factor</fullName>
    </recommendedName>
</protein>
<dbReference type="Proteomes" id="UP000265716">
    <property type="component" value="Unassembled WGS sequence"/>
</dbReference>
<dbReference type="AlphaFoldDB" id="A0A397EGS3"/>
<evidence type="ECO:0008006" key="5">
    <source>
        <dbReference type="Google" id="ProtNLM"/>
    </source>
</evidence>
<dbReference type="InterPro" id="IPR002347">
    <property type="entry name" value="SDR_fam"/>
</dbReference>
<dbReference type="PRINTS" id="PR00081">
    <property type="entry name" value="GDHRDH"/>
</dbReference>
<sequence length="469" mass="51649">MTAKLREAEENLHKAEKHLKTTMFRWSADYMSATPYLEKAAEGFRAGQDFARASSTYVRLAEIQHKNQATFRAAMHMETAAKLHLQYAPKQPGAAKEYYQTAAAYYGETGELGKAAEMLLKGAAALEEVGYTDVEKMYLEACDLMEAQDKPHFAVDVFRKSASFFLKRKAYDDVVANYAKQILLFQAIDQKENMYKAFVSIVVLHLAKPDVVAADQAYMRHLQDDGYLHTDECALSEDLIGAFKQGDEEQLKVVLKKPHWQYLDTPIGRLARTLTMYSTNKMESLVSLDVASEDSVKEAAQSVGASTPIHLVINNAGVFTPDTLKSATKANLMRQYEVNAVGPWLVSRAFLPNLELAAKQSNVAVVAQLSARLASLGLSGEAGSFPGLYGYRTSKTALNSLTRTLSLDVKAKGLACVLLHPGFVKTDLSGHKGKYTADQSVAKMVDILARVTAADNGKFYDIDGSIVPW</sequence>
<keyword evidence="1" id="KW-0521">NADP</keyword>
<dbReference type="Gene3D" id="3.40.50.720">
    <property type="entry name" value="NAD(P)-binding Rossmann-like Domain"/>
    <property type="match status" value="1"/>
</dbReference>
<evidence type="ECO:0000256" key="2">
    <source>
        <dbReference type="ARBA" id="ARBA00023002"/>
    </source>
</evidence>
<dbReference type="Pfam" id="PF00106">
    <property type="entry name" value="adh_short"/>
    <property type="match status" value="1"/>
</dbReference>
<dbReference type="PANTHER" id="PTHR43544">
    <property type="entry name" value="SHORT-CHAIN DEHYDROGENASE/REDUCTASE"/>
    <property type="match status" value="1"/>
</dbReference>
<dbReference type="SUPFAM" id="SSF51735">
    <property type="entry name" value="NAD(P)-binding Rossmann-fold domains"/>
    <property type="match status" value="1"/>
</dbReference>
<dbReference type="EMBL" id="QUTC01000170">
    <property type="protein sequence ID" value="RHY78836.1"/>
    <property type="molecule type" value="Genomic_DNA"/>
</dbReference>
<keyword evidence="2" id="KW-0560">Oxidoreductase</keyword>
<reference evidence="3 4" key="1">
    <citation type="submission" date="2018-08" db="EMBL/GenBank/DDBJ databases">
        <title>Aphanomyces genome sequencing and annotation.</title>
        <authorList>
            <person name="Minardi D."/>
            <person name="Oidtmann B."/>
            <person name="Van Der Giezen M."/>
            <person name="Studholme D.J."/>
        </authorList>
    </citation>
    <scope>NUCLEOTIDE SEQUENCE [LARGE SCALE GENOMIC DNA]</scope>
    <source>
        <strain evidence="3 4">SA</strain>
    </source>
</reference>
<dbReference type="SUPFAM" id="SSF48452">
    <property type="entry name" value="TPR-like"/>
    <property type="match status" value="1"/>
</dbReference>
<dbReference type="InterPro" id="IPR036291">
    <property type="entry name" value="NAD(P)-bd_dom_sf"/>
</dbReference>
<gene>
    <name evidence="3" type="ORF">DYB38_009775</name>
</gene>
<dbReference type="GO" id="GO:0005737">
    <property type="term" value="C:cytoplasm"/>
    <property type="evidence" value="ECO:0007669"/>
    <property type="project" value="TreeGrafter"/>
</dbReference>
<dbReference type="PANTHER" id="PTHR43544:SF7">
    <property type="entry name" value="NADB-LER2"/>
    <property type="match status" value="1"/>
</dbReference>
<dbReference type="Pfam" id="PF14938">
    <property type="entry name" value="SNAP"/>
    <property type="match status" value="1"/>
</dbReference>
<dbReference type="InterPro" id="IPR051468">
    <property type="entry name" value="Fungal_SecMetab_SDRs"/>
</dbReference>
<evidence type="ECO:0000313" key="3">
    <source>
        <dbReference type="EMBL" id="RHY78836.1"/>
    </source>
</evidence>
<dbReference type="VEuPathDB" id="FungiDB:H257_11796"/>
<evidence type="ECO:0000313" key="4">
    <source>
        <dbReference type="Proteomes" id="UP000265716"/>
    </source>
</evidence>
<dbReference type="GO" id="GO:0016491">
    <property type="term" value="F:oxidoreductase activity"/>
    <property type="evidence" value="ECO:0007669"/>
    <property type="project" value="UniProtKB-KW"/>
</dbReference>
<accession>A0A397EGS3</accession>
<name>A0A397EGS3_APHAT</name>